<keyword evidence="13" id="KW-1185">Reference proteome</keyword>
<evidence type="ECO:0000259" key="11">
    <source>
        <dbReference type="Pfam" id="PF22640"/>
    </source>
</evidence>
<dbReference type="InterPro" id="IPR054566">
    <property type="entry name" value="ManC/GMP-like_b-helix"/>
</dbReference>
<evidence type="ECO:0000313" key="13">
    <source>
        <dbReference type="Proteomes" id="UP000031843"/>
    </source>
</evidence>
<dbReference type="STRING" id="68895.RR42_s0034"/>
<keyword evidence="5" id="KW-0547">Nucleotide-binding</keyword>
<dbReference type="NCBIfam" id="TIGR01479">
    <property type="entry name" value="GMP_PMI"/>
    <property type="match status" value="1"/>
</dbReference>
<keyword evidence="4 12" id="KW-0548">Nucleotidyltransferase</keyword>
<dbReference type="Gene3D" id="2.60.120.10">
    <property type="entry name" value="Jelly Rolls"/>
    <property type="match status" value="1"/>
</dbReference>
<dbReference type="GO" id="GO:0004475">
    <property type="term" value="F:mannose-1-phosphate guanylyltransferase (GTP) activity"/>
    <property type="evidence" value="ECO:0007669"/>
    <property type="project" value="UniProtKB-EC"/>
</dbReference>
<dbReference type="RefSeq" id="WP_043352683.1">
    <property type="nucleotide sequence ID" value="NZ_CP010537.1"/>
</dbReference>
<name>A0A0C4Y894_9BURK</name>
<dbReference type="InterPro" id="IPR011051">
    <property type="entry name" value="RmlC_Cupin_sf"/>
</dbReference>
<evidence type="ECO:0000256" key="3">
    <source>
        <dbReference type="ARBA" id="ARBA00022679"/>
    </source>
</evidence>
<evidence type="ECO:0000256" key="5">
    <source>
        <dbReference type="ARBA" id="ARBA00022741"/>
    </source>
</evidence>
<reference evidence="12 13" key="1">
    <citation type="journal article" date="2015" name="Genome Announc.">
        <title>Complete Genome Sequence of Cupriavidus basilensis 4G11, Isolated from the Oak Ridge Field Research Center Site.</title>
        <authorList>
            <person name="Ray J."/>
            <person name="Waters R.J."/>
            <person name="Skerker J.M."/>
            <person name="Kuehl J.V."/>
            <person name="Price M.N."/>
            <person name="Huang J."/>
            <person name="Chakraborty R."/>
            <person name="Arkin A.P."/>
            <person name="Deutschbauer A."/>
        </authorList>
    </citation>
    <scope>NUCLEOTIDE SEQUENCE [LARGE SCALE GENOMIC DNA]</scope>
    <source>
        <strain evidence="12">4G11</strain>
    </source>
</reference>
<dbReference type="SUPFAM" id="SSF51182">
    <property type="entry name" value="RmlC-like cupins"/>
    <property type="match status" value="1"/>
</dbReference>
<dbReference type="CDD" id="cd02509">
    <property type="entry name" value="GDP-M1P_Guanylyltransferase"/>
    <property type="match status" value="1"/>
</dbReference>
<keyword evidence="3 12" id="KW-0808">Transferase</keyword>
<evidence type="ECO:0000256" key="2">
    <source>
        <dbReference type="ARBA" id="ARBA00012387"/>
    </source>
</evidence>
<dbReference type="InterPro" id="IPR029044">
    <property type="entry name" value="Nucleotide-diphossugar_trans"/>
</dbReference>
<proteinExistence type="inferred from homology"/>
<dbReference type="FunFam" id="3.90.550.10:FF:000046">
    <property type="entry name" value="Mannose-1-phosphate guanylyltransferase (GDP)"/>
    <property type="match status" value="1"/>
</dbReference>
<gene>
    <name evidence="12" type="ORF">RR42_s0034</name>
</gene>
<evidence type="ECO:0000256" key="4">
    <source>
        <dbReference type="ARBA" id="ARBA00022695"/>
    </source>
</evidence>
<dbReference type="PANTHER" id="PTHR46390:SF1">
    <property type="entry name" value="MANNOSE-1-PHOSPHATE GUANYLYLTRANSFERASE"/>
    <property type="match status" value="1"/>
</dbReference>
<dbReference type="InterPro" id="IPR049577">
    <property type="entry name" value="GMPP_N"/>
</dbReference>
<dbReference type="CDD" id="cd02213">
    <property type="entry name" value="cupin_PMI_typeII_C"/>
    <property type="match status" value="1"/>
</dbReference>
<dbReference type="KEGG" id="cbw:RR42_s0034"/>
<evidence type="ECO:0000259" key="10">
    <source>
        <dbReference type="Pfam" id="PF01050"/>
    </source>
</evidence>
<dbReference type="InterPro" id="IPR006375">
    <property type="entry name" value="Man1P_GuaTrfase/Man6P_Isoase"/>
</dbReference>
<feature type="domain" description="MannoseP isomerase/GMP-like beta-helix" evidence="11">
    <location>
        <begin position="297"/>
        <end position="349"/>
    </location>
</feature>
<protein>
    <recommendedName>
        <fullName evidence="2">mannose-1-phosphate guanylyltransferase</fullName>
        <ecNumber evidence="2">2.7.7.13</ecNumber>
    </recommendedName>
</protein>
<dbReference type="GO" id="GO:0000271">
    <property type="term" value="P:polysaccharide biosynthetic process"/>
    <property type="evidence" value="ECO:0007669"/>
    <property type="project" value="InterPro"/>
</dbReference>
<dbReference type="GO" id="GO:0009298">
    <property type="term" value="P:GDP-mannose biosynthetic process"/>
    <property type="evidence" value="ECO:0007669"/>
    <property type="project" value="TreeGrafter"/>
</dbReference>
<dbReference type="Pfam" id="PF22640">
    <property type="entry name" value="ManC_GMP_beta-helix"/>
    <property type="match status" value="1"/>
</dbReference>
<evidence type="ECO:0000256" key="8">
    <source>
        <dbReference type="RuleBase" id="RU004190"/>
    </source>
</evidence>
<feature type="domain" description="Nucleotidyl transferase" evidence="9">
    <location>
        <begin position="9"/>
        <end position="291"/>
    </location>
</feature>
<dbReference type="InterPro" id="IPR014710">
    <property type="entry name" value="RmlC-like_jellyroll"/>
</dbReference>
<comment type="catalytic activity">
    <reaction evidence="7">
        <text>alpha-D-mannose 1-phosphate + GTP + H(+) = GDP-alpha-D-mannose + diphosphate</text>
        <dbReference type="Rhea" id="RHEA:15229"/>
        <dbReference type="ChEBI" id="CHEBI:15378"/>
        <dbReference type="ChEBI" id="CHEBI:33019"/>
        <dbReference type="ChEBI" id="CHEBI:37565"/>
        <dbReference type="ChEBI" id="CHEBI:57527"/>
        <dbReference type="ChEBI" id="CHEBI:58409"/>
        <dbReference type="EC" id="2.7.7.13"/>
    </reaction>
</comment>
<dbReference type="InterPro" id="IPR005835">
    <property type="entry name" value="NTP_transferase_dom"/>
</dbReference>
<evidence type="ECO:0000259" key="9">
    <source>
        <dbReference type="Pfam" id="PF00483"/>
    </source>
</evidence>
<feature type="domain" description="Mannose-6-phosphate isomerase type II C-terminal" evidence="10">
    <location>
        <begin position="355"/>
        <end position="469"/>
    </location>
</feature>
<dbReference type="Pfam" id="PF00483">
    <property type="entry name" value="NTP_transferase"/>
    <property type="match status" value="1"/>
</dbReference>
<dbReference type="GO" id="GO:0005525">
    <property type="term" value="F:GTP binding"/>
    <property type="evidence" value="ECO:0007669"/>
    <property type="project" value="UniProtKB-KW"/>
</dbReference>
<dbReference type="PANTHER" id="PTHR46390">
    <property type="entry name" value="MANNOSE-1-PHOSPHATE GUANYLYLTRANSFERASE"/>
    <property type="match status" value="1"/>
</dbReference>
<evidence type="ECO:0000256" key="7">
    <source>
        <dbReference type="ARBA" id="ARBA00047343"/>
    </source>
</evidence>
<dbReference type="AlphaFoldDB" id="A0A0C4Y894"/>
<evidence type="ECO:0000313" key="12">
    <source>
        <dbReference type="EMBL" id="AJG21632.1"/>
    </source>
</evidence>
<dbReference type="InterPro" id="IPR051161">
    <property type="entry name" value="Mannose-6P_isomerase_type2"/>
</dbReference>
<dbReference type="EMBL" id="CP010537">
    <property type="protein sequence ID" value="AJG21632.1"/>
    <property type="molecule type" value="Genomic_DNA"/>
</dbReference>
<comment type="similarity">
    <text evidence="1 8">Belongs to the mannose-6-phosphate isomerase type 2 family.</text>
</comment>
<keyword evidence="6" id="KW-0342">GTP-binding</keyword>
<sequence>MADDKQIVPVILCGGAGSRLWPLSRDGYPKQFLRLLGQDSLLQDTLLRVREIPGAQAPILVSNEAHRFVVAEQAREAGCALCAIVLEPHPRNTAPAAAVAALQARSGGSDPVLLVLPSDHLIRDRAAFARTVCQASAVAATGVVVTLGVVPTFAATGYGYIKAVPSNTADLLSVTRFVEKPSLEMATGYLQEGNCFWNSGIFLFRASVYLAALERFAPDILLAAQEAMVRGHRDLDFFRLDTDAFAACRSDSIDYAVMEHLRDAQMAPLSADWSDVGSWDAVWKAAEKTTDGNVAIGDVVTHHAQGCLVHASHRMVAVAGLDDVMVVETPDVVLVVHKDHCQDVKQLVEAVRAQGRPEATQHRKVYRPWGAYDAVDHGTRYQVKRITVKPGAKLSLQLHHHRAEHWVVVSGTARVRRGDVEYLLTEDQSTYIPIGEAHSLENPGRIPLELIEIQSGSYLGEDDIIRMADIYGRT</sequence>
<dbReference type="Pfam" id="PF01050">
    <property type="entry name" value="MannoseP_isomer"/>
    <property type="match status" value="1"/>
</dbReference>
<evidence type="ECO:0000256" key="1">
    <source>
        <dbReference type="ARBA" id="ARBA00006115"/>
    </source>
</evidence>
<dbReference type="SUPFAM" id="SSF53448">
    <property type="entry name" value="Nucleotide-diphospho-sugar transferases"/>
    <property type="match status" value="1"/>
</dbReference>
<dbReference type="InterPro" id="IPR001538">
    <property type="entry name" value="Man6P_isomerase-2_C"/>
</dbReference>
<dbReference type="Gene3D" id="3.90.550.10">
    <property type="entry name" value="Spore Coat Polysaccharide Biosynthesis Protein SpsA, Chain A"/>
    <property type="match status" value="1"/>
</dbReference>
<dbReference type="FunFam" id="2.60.120.10:FF:000032">
    <property type="entry name" value="Mannose-1-phosphate guanylyltransferase/mannose-6-phosphate isomerase"/>
    <property type="match status" value="1"/>
</dbReference>
<dbReference type="OrthoDB" id="9806359at2"/>
<dbReference type="EC" id="2.7.7.13" evidence="2"/>
<evidence type="ECO:0000256" key="6">
    <source>
        <dbReference type="ARBA" id="ARBA00023134"/>
    </source>
</evidence>
<accession>A0A0C4Y894</accession>
<dbReference type="Proteomes" id="UP000031843">
    <property type="component" value="Chromosome secondary"/>
</dbReference>
<organism evidence="12 13">
    <name type="scientific">Cupriavidus basilensis</name>
    <dbReference type="NCBI Taxonomy" id="68895"/>
    <lineage>
        <taxon>Bacteria</taxon>
        <taxon>Pseudomonadati</taxon>
        <taxon>Pseudomonadota</taxon>
        <taxon>Betaproteobacteria</taxon>
        <taxon>Burkholderiales</taxon>
        <taxon>Burkholderiaceae</taxon>
        <taxon>Cupriavidus</taxon>
    </lineage>
</organism>